<proteinExistence type="predicted"/>
<dbReference type="KEGG" id="stir:DDW44_07185"/>
<dbReference type="EMBL" id="CP029188">
    <property type="protein sequence ID" value="AWI28593.1"/>
    <property type="molecule type" value="Genomic_DNA"/>
</dbReference>
<name>A0A2S1SQC1_9ACTN</name>
<dbReference type="AlphaFoldDB" id="A0A2S1SQC1"/>
<keyword evidence="2" id="KW-1185">Reference proteome</keyword>
<organism evidence="1 2">
    <name type="scientific">Streptomyces tirandamycinicus</name>
    <dbReference type="NCBI Taxonomy" id="2174846"/>
    <lineage>
        <taxon>Bacteria</taxon>
        <taxon>Bacillati</taxon>
        <taxon>Actinomycetota</taxon>
        <taxon>Actinomycetes</taxon>
        <taxon>Kitasatosporales</taxon>
        <taxon>Streptomycetaceae</taxon>
        <taxon>Streptomyces</taxon>
    </lineage>
</organism>
<evidence type="ECO:0000313" key="2">
    <source>
        <dbReference type="Proteomes" id="UP000244900"/>
    </source>
</evidence>
<reference evidence="1 2" key="1">
    <citation type="submission" date="2018-05" db="EMBL/GenBank/DDBJ databases">
        <title>Complete genome sequence of sponge-derived Streptomyces sp. HNM0039.</title>
        <authorList>
            <person name="Huang X."/>
            <person name="Zhou S."/>
        </authorList>
    </citation>
    <scope>NUCLEOTIDE SEQUENCE [LARGE SCALE GENOMIC DNA]</scope>
    <source>
        <strain evidence="1 2">HNM0039</strain>
    </source>
</reference>
<gene>
    <name evidence="1" type="ORF">DDW44_07185</name>
</gene>
<evidence type="ECO:0000313" key="1">
    <source>
        <dbReference type="EMBL" id="AWI28593.1"/>
    </source>
</evidence>
<protein>
    <submittedName>
        <fullName evidence="1">Uncharacterized protein</fullName>
    </submittedName>
</protein>
<sequence>MMRQRTSDRPLPPPIGTLTRQQQRGVECAFCAVTLLPSTVVDFEGEHYFRRAGMRVRWYPRHCRTCPKGGRP</sequence>
<accession>A0A2S1SQC1</accession>
<dbReference type="Proteomes" id="UP000244900">
    <property type="component" value="Chromosome"/>
</dbReference>